<feature type="compositionally biased region" description="Polar residues" evidence="1">
    <location>
        <begin position="179"/>
        <end position="196"/>
    </location>
</feature>
<feature type="region of interest" description="Disordered" evidence="1">
    <location>
        <begin position="176"/>
        <end position="196"/>
    </location>
</feature>
<protein>
    <submittedName>
        <fullName evidence="2">Uncharacterized protein</fullName>
    </submittedName>
</protein>
<sequence>MHKVTIKIDRSSGLANSPNGIPVGKHSVRIFAYYNNKPSGNCVVNISKIHPEVPASVRLNIVDFPRGELEGFLVGRRMLQGMARTFEGIGIERATVATSGNSKQAIGFLSRFSSVLSPHDKIHNLYNINLKAGPLIKNKELIKYLREAKKRDAALKAAAERRNLEKFGKAKIVEKSIHSKSNSANTPKSNSTKTVTPFQIQQAKVNRVRAFINKAKKRRAIVNRAKRIRAIRRAKIP</sequence>
<evidence type="ECO:0000313" key="2">
    <source>
        <dbReference type="EMBL" id="NMA44592.1"/>
    </source>
</evidence>
<organism evidence="2 3">
    <name type="scientific">Candidatus Iainarchaeum sp</name>
    <dbReference type="NCBI Taxonomy" id="3101447"/>
    <lineage>
        <taxon>Archaea</taxon>
        <taxon>Candidatus Iainarchaeota</taxon>
        <taxon>Candidatus Iainarchaeia</taxon>
        <taxon>Candidatus Iainarchaeales</taxon>
        <taxon>Candidatus Iainarchaeaceae</taxon>
        <taxon>Candidatus Iainarchaeum</taxon>
    </lineage>
</organism>
<gene>
    <name evidence="2" type="ORF">GX950_02165</name>
</gene>
<dbReference type="Proteomes" id="UP000526302">
    <property type="component" value="Unassembled WGS sequence"/>
</dbReference>
<accession>A0A7K4BZH1</accession>
<dbReference type="EMBL" id="JAAZKV010000018">
    <property type="protein sequence ID" value="NMA44592.1"/>
    <property type="molecule type" value="Genomic_DNA"/>
</dbReference>
<evidence type="ECO:0000313" key="3">
    <source>
        <dbReference type="Proteomes" id="UP000526302"/>
    </source>
</evidence>
<name>A0A7K4BZH1_9ARCH</name>
<dbReference type="AlphaFoldDB" id="A0A7K4BZH1"/>
<comment type="caution">
    <text evidence="2">The sequence shown here is derived from an EMBL/GenBank/DDBJ whole genome shotgun (WGS) entry which is preliminary data.</text>
</comment>
<proteinExistence type="predicted"/>
<evidence type="ECO:0000256" key="1">
    <source>
        <dbReference type="SAM" id="MobiDB-lite"/>
    </source>
</evidence>
<reference evidence="2 3" key="1">
    <citation type="journal article" date="2020" name="Biotechnol. Biofuels">
        <title>New insights from the biogas microbiome by comprehensive genome-resolved metagenomics of nearly 1600 species originating from multiple anaerobic digesters.</title>
        <authorList>
            <person name="Campanaro S."/>
            <person name="Treu L."/>
            <person name="Rodriguez-R L.M."/>
            <person name="Kovalovszki A."/>
            <person name="Ziels R.M."/>
            <person name="Maus I."/>
            <person name="Zhu X."/>
            <person name="Kougias P.G."/>
            <person name="Basile A."/>
            <person name="Luo G."/>
            <person name="Schluter A."/>
            <person name="Konstantinidis K.T."/>
            <person name="Angelidaki I."/>
        </authorList>
    </citation>
    <scope>NUCLEOTIDE SEQUENCE [LARGE SCALE GENOMIC DNA]</scope>
    <source>
        <strain evidence="2">AS22ysBPME_79</strain>
    </source>
</reference>